<comment type="pathway">
    <text evidence="1 8">Metabolic intermediate biosynthesis; chorismate biosynthesis; chorismate from D-erythrose 4-phosphate and phosphoenolpyruvate: step 6/7.</text>
</comment>
<dbReference type="InterPro" id="IPR046825">
    <property type="entry name" value="PDH_C"/>
</dbReference>
<dbReference type="InterPro" id="IPR001986">
    <property type="entry name" value="Enolpyruvate_Tfrase_dom"/>
</dbReference>
<dbReference type="RefSeq" id="WP_379886322.1">
    <property type="nucleotide sequence ID" value="NZ_JBHSDI010000010.1"/>
</dbReference>
<dbReference type="NCBIfam" id="TIGR01356">
    <property type="entry name" value="aroA"/>
    <property type="match status" value="1"/>
</dbReference>
<feature type="binding site" evidence="8">
    <location>
        <position position="407"/>
    </location>
    <ligand>
        <name>phosphoenolpyruvate</name>
        <dbReference type="ChEBI" id="CHEBI:58702"/>
    </ligand>
</feature>
<dbReference type="EMBL" id="JBHSDI010000010">
    <property type="protein sequence ID" value="MFC4258798.1"/>
    <property type="molecule type" value="Genomic_DNA"/>
</dbReference>
<comment type="subunit">
    <text evidence="8">Monomer.</text>
</comment>
<dbReference type="InterPro" id="IPR046826">
    <property type="entry name" value="PDH_N"/>
</dbReference>
<evidence type="ECO:0000259" key="9">
    <source>
        <dbReference type="PROSITE" id="PS51176"/>
    </source>
</evidence>
<evidence type="ECO:0000256" key="7">
    <source>
        <dbReference type="ARBA" id="ARBA00044633"/>
    </source>
</evidence>
<feature type="binding site" evidence="8">
    <location>
        <position position="334"/>
    </location>
    <ligand>
        <name>3-phosphoshikimate</name>
        <dbReference type="ChEBI" id="CHEBI:145989"/>
    </ligand>
</feature>
<dbReference type="PANTHER" id="PTHR21090">
    <property type="entry name" value="AROM/DEHYDROQUINATE SYNTHASE"/>
    <property type="match status" value="1"/>
</dbReference>
<feature type="binding site" evidence="8">
    <location>
        <position position="335"/>
    </location>
    <ligand>
        <name>3-phosphoshikimate</name>
        <dbReference type="ChEBI" id="CHEBI:145989"/>
    </ligand>
</feature>
<dbReference type="SUPFAM" id="SSF55205">
    <property type="entry name" value="EPT/RTPC-like"/>
    <property type="match status" value="1"/>
</dbReference>
<evidence type="ECO:0000256" key="1">
    <source>
        <dbReference type="ARBA" id="ARBA00004811"/>
    </source>
</evidence>
<dbReference type="NCBIfam" id="NF011381">
    <property type="entry name" value="PRK14806.1"/>
    <property type="match status" value="1"/>
</dbReference>
<evidence type="ECO:0000313" key="11">
    <source>
        <dbReference type="Proteomes" id="UP001595798"/>
    </source>
</evidence>
<keyword evidence="4 8" id="KW-0808">Transferase</keyword>
<sequence length="749" mass="79082">MEPDVSASSAQAGPLFARMAVIGLGLIGGSLARAARESGLVGQVLAADRSEDELARGVELGVIDGYGTMEEVVSGADLVVVAVPVRATREVLEQIRPFLGPDVVLTDVGSTKGSFVAVVNEVLGGWPPRVIPGHPIAGSEKNGVSAARGDLFADHKVILTPPEDVDADALSRLTSLWQGCGATVLTMSVARHDEVLAATSHLPHLIAFSLVDTLAGEDQNMEIFRYAAGGFRDFTRIAASDPVMWHDIFLSNREAVLRVIDHFNDDLAQLRQAIDAQDGDALLRVFSRARAARHHFSKMLSGQAYVTDMSQKPVRFRLQPGGSIAGDIRVPGDKSISHRSIMLGALADGVTEVEGFLEGEDSLATLQAFRDMGVTIEGPDNGHVRIRGVGMNGLQAPRGPLYLGNSGTAMRLFTGLLAAQPFDSELTGDASLSRRPMGRVADPLRAMGAVIETGEGGTPPLRIRGGQTLSGIHYDMPVASAQVKSCLLLAGLYAEGMTSVHEPAPTRDHTERMLEGFGYHVHRDAATASVNGGGKLTAGRIDVPADISSAAFFLVAASIAEGSDLTLRHVGMNPTRTGVINILKLMGADIEVSNEREIGGEPVADLRVRSATLHGIDIPEEQVPLAIDEFPVLFVAAACAEGRTVLRGAEELRVKESDRIQVMADGLKAVGVETTVTPDGIVIDGGQTIAGGTVDSHGDHRIAMSFAVASLRATGDIQVNDCANVATSFPGFVEMARQTGIRIDAQEEQ</sequence>
<feature type="binding site" evidence="8">
    <location>
        <position position="435"/>
    </location>
    <ligand>
        <name>phosphoenolpyruvate</name>
        <dbReference type="ChEBI" id="CHEBI:58702"/>
    </ligand>
</feature>
<dbReference type="Pfam" id="PF20463">
    <property type="entry name" value="PDH_C"/>
    <property type="match status" value="1"/>
</dbReference>
<dbReference type="Proteomes" id="UP001595798">
    <property type="component" value="Unassembled WGS sequence"/>
</dbReference>
<dbReference type="CDD" id="cd01556">
    <property type="entry name" value="EPSP_synthase"/>
    <property type="match status" value="1"/>
</dbReference>
<dbReference type="PROSITE" id="PS00104">
    <property type="entry name" value="EPSP_SYNTHASE_1"/>
    <property type="match status" value="1"/>
</dbReference>
<dbReference type="PANTHER" id="PTHR21090:SF5">
    <property type="entry name" value="PENTAFUNCTIONAL AROM POLYPEPTIDE"/>
    <property type="match status" value="1"/>
</dbReference>
<dbReference type="Gene3D" id="1.10.3660.10">
    <property type="entry name" value="6-phosphogluconate dehydrogenase C-terminal like domain"/>
    <property type="match status" value="1"/>
</dbReference>
<feature type="active site" description="Proton acceptor" evidence="8">
    <location>
        <position position="628"/>
    </location>
</feature>
<keyword evidence="8" id="KW-0963">Cytoplasm</keyword>
<dbReference type="SUPFAM" id="SSF51735">
    <property type="entry name" value="NAD(P)-binding Rossmann-fold domains"/>
    <property type="match status" value="1"/>
</dbReference>
<evidence type="ECO:0000256" key="3">
    <source>
        <dbReference type="ARBA" id="ARBA00022605"/>
    </source>
</evidence>
<feature type="domain" description="Prephenate/arogenate dehydrogenase" evidence="9">
    <location>
        <begin position="17"/>
        <end position="304"/>
    </location>
</feature>
<dbReference type="SUPFAM" id="SSF48179">
    <property type="entry name" value="6-phosphogluconate dehydrogenase C-terminal domain-like"/>
    <property type="match status" value="1"/>
</dbReference>
<name>A0ABV8QG81_9GAMM</name>
<comment type="catalytic activity">
    <reaction evidence="7">
        <text>3-phosphoshikimate + phosphoenolpyruvate = 5-O-(1-carboxyvinyl)-3-phosphoshikimate + phosphate</text>
        <dbReference type="Rhea" id="RHEA:21256"/>
        <dbReference type="ChEBI" id="CHEBI:43474"/>
        <dbReference type="ChEBI" id="CHEBI:57701"/>
        <dbReference type="ChEBI" id="CHEBI:58702"/>
        <dbReference type="ChEBI" id="CHEBI:145989"/>
        <dbReference type="EC" id="2.5.1.19"/>
    </reaction>
    <physiologicalReaction direction="left-to-right" evidence="7">
        <dbReference type="Rhea" id="RHEA:21257"/>
    </physiologicalReaction>
</comment>
<keyword evidence="6 8" id="KW-0057">Aromatic amino acid biosynthesis</keyword>
<comment type="function">
    <text evidence="8">Catalyzes the transfer of the enolpyruvyl moiety of phosphoenolpyruvate (PEP) to the 5-hydroxyl of shikimate-3-phosphate (S3P) to produce enolpyruvyl shikimate-3-phosphate and inorganic phosphate.</text>
</comment>
<dbReference type="HAMAP" id="MF_00210">
    <property type="entry name" value="EPSP_synth"/>
    <property type="match status" value="1"/>
</dbReference>
<feature type="binding site" evidence="8">
    <location>
        <position position="701"/>
    </location>
    <ligand>
        <name>phosphoenolpyruvate</name>
        <dbReference type="ChEBI" id="CHEBI:58702"/>
    </ligand>
</feature>
<keyword evidence="5 10" id="KW-0560">Oxidoreductase</keyword>
<dbReference type="InterPro" id="IPR013792">
    <property type="entry name" value="RNA3'P_cycl/enolpyr_Trfase_a/b"/>
</dbReference>
<dbReference type="InterPro" id="IPR008927">
    <property type="entry name" value="6-PGluconate_DH-like_C_sf"/>
</dbReference>
<comment type="caution">
    <text evidence="8">Lacks conserved residue(s) required for the propagation of feature annotation.</text>
</comment>
<feature type="binding site" evidence="8">
    <location>
        <position position="655"/>
    </location>
    <ligand>
        <name>3-phosphoshikimate</name>
        <dbReference type="ChEBI" id="CHEBI:145989"/>
    </ligand>
</feature>
<organism evidence="10 11">
    <name type="scientific">Marinobacter lacisalsi</name>
    <dbReference type="NCBI Taxonomy" id="475979"/>
    <lineage>
        <taxon>Bacteria</taxon>
        <taxon>Pseudomonadati</taxon>
        <taxon>Pseudomonadota</taxon>
        <taxon>Gammaproteobacteria</taxon>
        <taxon>Pseudomonadales</taxon>
        <taxon>Marinobacteraceae</taxon>
        <taxon>Marinobacter</taxon>
    </lineage>
</organism>
<feature type="binding site" evidence="8">
    <location>
        <position position="628"/>
    </location>
    <ligand>
        <name>3-phosphoshikimate</name>
        <dbReference type="ChEBI" id="CHEBI:145989"/>
    </ligand>
</feature>
<dbReference type="InterPro" id="IPR003099">
    <property type="entry name" value="Prephen_DH"/>
</dbReference>
<comment type="caution">
    <text evidence="10">The sequence shown here is derived from an EMBL/GenBank/DDBJ whole genome shotgun (WGS) entry which is preliminary data.</text>
</comment>
<evidence type="ECO:0000256" key="5">
    <source>
        <dbReference type="ARBA" id="ARBA00023002"/>
    </source>
</evidence>
<feature type="binding site" evidence="8">
    <location>
        <position position="659"/>
    </location>
    <ligand>
        <name>phosphoenolpyruvate</name>
        <dbReference type="ChEBI" id="CHEBI:58702"/>
    </ligand>
</feature>
<evidence type="ECO:0000256" key="4">
    <source>
        <dbReference type="ARBA" id="ARBA00022679"/>
    </source>
</evidence>
<dbReference type="InterPro" id="IPR036291">
    <property type="entry name" value="NAD(P)-bd_dom_sf"/>
</dbReference>
<dbReference type="Pfam" id="PF02153">
    <property type="entry name" value="PDH_N"/>
    <property type="match status" value="1"/>
</dbReference>
<evidence type="ECO:0000256" key="8">
    <source>
        <dbReference type="HAMAP-Rule" id="MF_00210"/>
    </source>
</evidence>
<feature type="binding site" evidence="8">
    <location>
        <position position="480"/>
    </location>
    <ligand>
        <name>3-phosphoshikimate</name>
        <dbReference type="ChEBI" id="CHEBI:145989"/>
    </ligand>
</feature>
<evidence type="ECO:0000256" key="2">
    <source>
        <dbReference type="ARBA" id="ARBA00009948"/>
    </source>
</evidence>
<dbReference type="Gene3D" id="3.65.10.10">
    <property type="entry name" value="Enolpyruvate transferase domain"/>
    <property type="match status" value="2"/>
</dbReference>
<keyword evidence="11" id="KW-1185">Reference proteome</keyword>
<dbReference type="PROSITE" id="PS51176">
    <property type="entry name" value="PDH_ADH"/>
    <property type="match status" value="1"/>
</dbReference>
<dbReference type="InterPro" id="IPR023193">
    <property type="entry name" value="EPSP_synthase_CS"/>
</dbReference>
<keyword evidence="3 8" id="KW-0028">Amino-acid biosynthesis</keyword>
<dbReference type="Pfam" id="PF00275">
    <property type="entry name" value="EPSP_synthase"/>
    <property type="match status" value="1"/>
</dbReference>
<accession>A0ABV8QG81</accession>
<feature type="binding site" evidence="8">
    <location>
        <position position="482"/>
    </location>
    <ligand>
        <name>3-phosphoshikimate</name>
        <dbReference type="ChEBI" id="CHEBI:145989"/>
    </ligand>
</feature>
<protein>
    <recommendedName>
        <fullName evidence="8">3-phosphoshikimate 1-carboxyvinyltransferase</fullName>
        <ecNumber evidence="8">2.5.1.19</ecNumber>
    </recommendedName>
    <alternativeName>
        <fullName evidence="8">5-enolpyruvylshikimate-3-phosphate synthase</fullName>
        <shortName evidence="8">EPSP synthase</shortName>
        <shortName evidence="8">EPSPS</shortName>
    </alternativeName>
</protein>
<dbReference type="GO" id="GO:0008977">
    <property type="term" value="F:prephenate dehydrogenase (NAD+) activity"/>
    <property type="evidence" value="ECO:0007669"/>
    <property type="project" value="UniProtKB-EC"/>
</dbReference>
<feature type="binding site" evidence="8">
    <location>
        <position position="339"/>
    </location>
    <ligand>
        <name>3-phosphoshikimate</name>
        <dbReference type="ChEBI" id="CHEBI:145989"/>
    </ligand>
</feature>
<dbReference type="InterPro" id="IPR006264">
    <property type="entry name" value="EPSP_synthase"/>
</dbReference>
<feature type="binding site" evidence="8">
    <location>
        <position position="482"/>
    </location>
    <ligand>
        <name>phosphoenolpyruvate</name>
        <dbReference type="ChEBI" id="CHEBI:58702"/>
    </ligand>
</feature>
<feature type="binding site" evidence="8">
    <location>
        <position position="334"/>
    </location>
    <ligand>
        <name>phosphoenolpyruvate</name>
        <dbReference type="ChEBI" id="CHEBI:58702"/>
    </ligand>
</feature>
<evidence type="ECO:0000313" key="10">
    <source>
        <dbReference type="EMBL" id="MFC4258798.1"/>
    </source>
</evidence>
<dbReference type="GO" id="GO:0003866">
    <property type="term" value="F:3-phosphoshikimate 1-carboxyvinyltransferase activity"/>
    <property type="evidence" value="ECO:0007669"/>
    <property type="project" value="UniProtKB-EC"/>
</dbReference>
<comment type="similarity">
    <text evidence="2 8">Belongs to the EPSP synthase family.</text>
</comment>
<dbReference type="EC" id="2.5.1.19" evidence="8"/>
<dbReference type="Gene3D" id="3.40.50.720">
    <property type="entry name" value="NAD(P)-binding Rossmann-like Domain"/>
    <property type="match status" value="1"/>
</dbReference>
<comment type="subcellular location">
    <subcellularLocation>
        <location evidence="8">Cytoplasm</location>
    </subcellularLocation>
</comment>
<evidence type="ECO:0000256" key="6">
    <source>
        <dbReference type="ARBA" id="ARBA00023141"/>
    </source>
</evidence>
<dbReference type="PROSITE" id="PS00885">
    <property type="entry name" value="EPSP_SYNTHASE_2"/>
    <property type="match status" value="1"/>
</dbReference>
<proteinExistence type="inferred from homology"/>
<gene>
    <name evidence="8" type="primary">aroA</name>
    <name evidence="10" type="ORF">ACFOZ5_07110</name>
</gene>
<dbReference type="InterPro" id="IPR036968">
    <property type="entry name" value="Enolpyruvate_Tfrase_sf"/>
</dbReference>
<reference evidence="11" key="1">
    <citation type="journal article" date="2019" name="Int. J. Syst. Evol. Microbiol.">
        <title>The Global Catalogue of Microorganisms (GCM) 10K type strain sequencing project: providing services to taxonomists for standard genome sequencing and annotation.</title>
        <authorList>
            <consortium name="The Broad Institute Genomics Platform"/>
            <consortium name="The Broad Institute Genome Sequencing Center for Infectious Disease"/>
            <person name="Wu L."/>
            <person name="Ma J."/>
        </authorList>
    </citation>
    <scope>NUCLEOTIDE SEQUENCE [LARGE SCALE GENOMIC DNA]</scope>
    <source>
        <strain evidence="11">CECT 7297</strain>
    </source>
</reference>